<accession>A0AAD2Q311</accession>
<proteinExistence type="predicted"/>
<organism evidence="1 2">
    <name type="scientific">Mycena citricolor</name>
    <dbReference type="NCBI Taxonomy" id="2018698"/>
    <lineage>
        <taxon>Eukaryota</taxon>
        <taxon>Fungi</taxon>
        <taxon>Dikarya</taxon>
        <taxon>Basidiomycota</taxon>
        <taxon>Agaricomycotina</taxon>
        <taxon>Agaricomycetes</taxon>
        <taxon>Agaricomycetidae</taxon>
        <taxon>Agaricales</taxon>
        <taxon>Marasmiineae</taxon>
        <taxon>Mycenaceae</taxon>
        <taxon>Mycena</taxon>
    </lineage>
</organism>
<comment type="caution">
    <text evidence="1">The sequence shown here is derived from an EMBL/GenBank/DDBJ whole genome shotgun (WGS) entry which is preliminary data.</text>
</comment>
<reference evidence="1" key="1">
    <citation type="submission" date="2023-11" db="EMBL/GenBank/DDBJ databases">
        <authorList>
            <person name="De Vega J J."/>
            <person name="De Vega J J."/>
        </authorList>
    </citation>
    <scope>NUCLEOTIDE SEQUENCE</scope>
</reference>
<name>A0AAD2Q311_9AGAR</name>
<evidence type="ECO:0000313" key="1">
    <source>
        <dbReference type="EMBL" id="CAK5268677.1"/>
    </source>
</evidence>
<dbReference type="AlphaFoldDB" id="A0AAD2Q311"/>
<sequence>RFVRVSRAPLTKLTVAEGPFAEMLGAFHMLPGLRVLEMTRARLDESTKTDDLIVLNNLAANPRLLPGLRVVLLKIYRWRKRQPVLSPLAVSQMYALLKQRRTLCIKVTLRSSKEEQCLSAYELARKSGDRLKIVHEYYDPRYDS</sequence>
<feature type="non-terminal residue" evidence="1">
    <location>
        <position position="1"/>
    </location>
</feature>
<feature type="non-terminal residue" evidence="1">
    <location>
        <position position="144"/>
    </location>
</feature>
<dbReference type="EMBL" id="CAVNYO010000138">
    <property type="protein sequence ID" value="CAK5268677.1"/>
    <property type="molecule type" value="Genomic_DNA"/>
</dbReference>
<dbReference type="Proteomes" id="UP001295794">
    <property type="component" value="Unassembled WGS sequence"/>
</dbReference>
<protein>
    <submittedName>
        <fullName evidence="1">Uncharacterized protein</fullName>
    </submittedName>
</protein>
<evidence type="ECO:0000313" key="2">
    <source>
        <dbReference type="Proteomes" id="UP001295794"/>
    </source>
</evidence>
<keyword evidence="2" id="KW-1185">Reference proteome</keyword>
<gene>
    <name evidence="1" type="ORF">MYCIT1_LOCUS11962</name>
</gene>